<accession>A0A7S0A9E1</accession>
<reference evidence="2" key="1">
    <citation type="submission" date="2021-01" db="EMBL/GenBank/DDBJ databases">
        <authorList>
            <person name="Corre E."/>
            <person name="Pelletier E."/>
            <person name="Niang G."/>
            <person name="Scheremetjew M."/>
            <person name="Finn R."/>
            <person name="Kale V."/>
            <person name="Holt S."/>
            <person name="Cochrane G."/>
            <person name="Meng A."/>
            <person name="Brown T."/>
            <person name="Cohen L."/>
        </authorList>
    </citation>
    <scope>NUCLEOTIDE SEQUENCE</scope>
    <source>
        <strain evidence="2">Pbaha01</strain>
    </source>
</reference>
<proteinExistence type="predicted"/>
<protein>
    <submittedName>
        <fullName evidence="2">Uncharacterized protein</fullName>
    </submittedName>
</protein>
<name>A0A7S0A9E1_9DINO</name>
<evidence type="ECO:0000313" key="2">
    <source>
        <dbReference type="EMBL" id="CAD8357022.1"/>
    </source>
</evidence>
<dbReference type="AlphaFoldDB" id="A0A7S0A9E1"/>
<feature type="compositionally biased region" description="Basic and acidic residues" evidence="1">
    <location>
        <begin position="68"/>
        <end position="92"/>
    </location>
</feature>
<gene>
    <name evidence="2" type="ORF">PBAH0796_LOCUS12389</name>
</gene>
<feature type="compositionally biased region" description="Polar residues" evidence="1">
    <location>
        <begin position="93"/>
        <end position="106"/>
    </location>
</feature>
<sequence>MATKVEAEIFEMAREMSQRRRAKIQREAGVSINAAVEILQGRKTDRTPRASRTTSRRRSSKHKTNVADGERSHSKCKTDSVDGETAGRHHSSENVSGSSATESSVQAALSSASTASTTLGEVCRDDKATTTEVSGSTGGISWIFSRLRCRIPSMSLR</sequence>
<feature type="compositionally biased region" description="Low complexity" evidence="1">
    <location>
        <begin position="107"/>
        <end position="119"/>
    </location>
</feature>
<evidence type="ECO:0000256" key="1">
    <source>
        <dbReference type="SAM" id="MobiDB-lite"/>
    </source>
</evidence>
<dbReference type="EMBL" id="HBEG01020538">
    <property type="protein sequence ID" value="CAD8357022.1"/>
    <property type="molecule type" value="Transcribed_RNA"/>
</dbReference>
<feature type="region of interest" description="Disordered" evidence="1">
    <location>
        <begin position="39"/>
        <end position="136"/>
    </location>
</feature>
<feature type="compositionally biased region" description="Basic residues" evidence="1">
    <location>
        <begin position="54"/>
        <end position="64"/>
    </location>
</feature>
<organism evidence="2">
    <name type="scientific">Pyrodinium bahamense</name>
    <dbReference type="NCBI Taxonomy" id="73915"/>
    <lineage>
        <taxon>Eukaryota</taxon>
        <taxon>Sar</taxon>
        <taxon>Alveolata</taxon>
        <taxon>Dinophyceae</taxon>
        <taxon>Gonyaulacales</taxon>
        <taxon>Pyrocystaceae</taxon>
        <taxon>Pyrodinium</taxon>
    </lineage>
</organism>